<dbReference type="GO" id="GO:0016491">
    <property type="term" value="F:oxidoreductase activity"/>
    <property type="evidence" value="ECO:0007669"/>
    <property type="project" value="UniProtKB-KW"/>
</dbReference>
<dbReference type="EMBL" id="BARW01034266">
    <property type="protein sequence ID" value="GAJ04539.1"/>
    <property type="molecule type" value="Genomic_DNA"/>
</dbReference>
<dbReference type="PANTHER" id="PTHR43818:SF11">
    <property type="entry name" value="BCDNA.GH03377"/>
    <property type="match status" value="1"/>
</dbReference>
<dbReference type="Gene3D" id="3.30.360.10">
    <property type="entry name" value="Dihydrodipicolinate Reductase, domain 2"/>
    <property type="match status" value="1"/>
</dbReference>
<dbReference type="Gene3D" id="3.40.50.720">
    <property type="entry name" value="NAD(P)-binding Rossmann-like Domain"/>
    <property type="match status" value="1"/>
</dbReference>
<evidence type="ECO:0000256" key="1">
    <source>
        <dbReference type="ARBA" id="ARBA00023002"/>
    </source>
</evidence>
<organism evidence="4">
    <name type="scientific">marine sediment metagenome</name>
    <dbReference type="NCBI Taxonomy" id="412755"/>
    <lineage>
        <taxon>unclassified sequences</taxon>
        <taxon>metagenomes</taxon>
        <taxon>ecological metagenomes</taxon>
    </lineage>
</organism>
<feature type="domain" description="Gfo/Idh/MocA-like oxidoreductase N-terminal" evidence="2">
    <location>
        <begin position="9"/>
        <end position="75"/>
    </location>
</feature>
<dbReference type="SUPFAM" id="SSF51735">
    <property type="entry name" value="NAD(P)-binding Rossmann-fold domains"/>
    <property type="match status" value="1"/>
</dbReference>
<feature type="non-terminal residue" evidence="4">
    <location>
        <position position="1"/>
    </location>
</feature>
<dbReference type="Pfam" id="PF22725">
    <property type="entry name" value="GFO_IDH_MocA_C3"/>
    <property type="match status" value="1"/>
</dbReference>
<dbReference type="Pfam" id="PF01408">
    <property type="entry name" value="GFO_IDH_MocA"/>
    <property type="match status" value="1"/>
</dbReference>
<accession>X1TH04</accession>
<evidence type="ECO:0008006" key="5">
    <source>
        <dbReference type="Google" id="ProtNLM"/>
    </source>
</evidence>
<evidence type="ECO:0000313" key="4">
    <source>
        <dbReference type="EMBL" id="GAJ04539.1"/>
    </source>
</evidence>
<feature type="domain" description="GFO/IDH/MocA-like oxidoreductase" evidence="3">
    <location>
        <begin position="85"/>
        <end position="204"/>
    </location>
</feature>
<dbReference type="SUPFAM" id="SSF55347">
    <property type="entry name" value="Glyceraldehyde-3-phosphate dehydrogenase-like, C-terminal domain"/>
    <property type="match status" value="1"/>
</dbReference>
<feature type="non-terminal residue" evidence="4">
    <location>
        <position position="232"/>
    </location>
</feature>
<dbReference type="InterPro" id="IPR036291">
    <property type="entry name" value="NAD(P)-bd_dom_sf"/>
</dbReference>
<name>X1TH04_9ZZZZ</name>
<keyword evidence="1" id="KW-0560">Oxidoreductase</keyword>
<evidence type="ECO:0000259" key="2">
    <source>
        <dbReference type="Pfam" id="PF01408"/>
    </source>
</evidence>
<sequence length="232" mass="26297">SWATLPTHADFEVVLASQPELMVLATPHHLHAEQTIRALEMETHLLCEKPMSDSLEDARRMVEASRRSTSVLTFGFHLHFHPGPRRLKQLVDNGDLGTILHAHCRVGSYITLVKSVSRYQARLDGALLLDYAHQPDLLFWILGKKPIGVHMIGARGGAMELSSNPNFLSLTYDYPEPLLTTVHLNYLQMPERHEYEIVGDKGWVIWDLNTGVLRIGRRSDSSESREQISSER</sequence>
<dbReference type="AlphaFoldDB" id="X1TH04"/>
<dbReference type="InterPro" id="IPR000683">
    <property type="entry name" value="Gfo/Idh/MocA-like_OxRdtase_N"/>
</dbReference>
<comment type="caution">
    <text evidence="4">The sequence shown here is derived from an EMBL/GenBank/DDBJ whole genome shotgun (WGS) entry which is preliminary data.</text>
</comment>
<dbReference type="InterPro" id="IPR055170">
    <property type="entry name" value="GFO_IDH_MocA-like_dom"/>
</dbReference>
<protein>
    <recommendedName>
        <fullName evidence="5">Gfo/Idh/MocA-like oxidoreductase N-terminal domain-containing protein</fullName>
    </recommendedName>
</protein>
<reference evidence="4" key="1">
    <citation type="journal article" date="2014" name="Front. Microbiol.">
        <title>High frequency of phylogenetically diverse reductive dehalogenase-homologous genes in deep subseafloor sedimentary metagenomes.</title>
        <authorList>
            <person name="Kawai M."/>
            <person name="Futagami T."/>
            <person name="Toyoda A."/>
            <person name="Takaki Y."/>
            <person name="Nishi S."/>
            <person name="Hori S."/>
            <person name="Arai W."/>
            <person name="Tsubouchi T."/>
            <person name="Morono Y."/>
            <person name="Uchiyama I."/>
            <person name="Ito T."/>
            <person name="Fujiyama A."/>
            <person name="Inagaki F."/>
            <person name="Takami H."/>
        </authorList>
    </citation>
    <scope>NUCLEOTIDE SEQUENCE</scope>
    <source>
        <strain evidence="4">Expedition CK06-06</strain>
    </source>
</reference>
<dbReference type="InterPro" id="IPR050463">
    <property type="entry name" value="Gfo/Idh/MocA_oxidrdct_glycsds"/>
</dbReference>
<evidence type="ECO:0000259" key="3">
    <source>
        <dbReference type="Pfam" id="PF22725"/>
    </source>
</evidence>
<dbReference type="PANTHER" id="PTHR43818">
    <property type="entry name" value="BCDNA.GH03377"/>
    <property type="match status" value="1"/>
</dbReference>
<gene>
    <name evidence="4" type="ORF">S12H4_53747</name>
</gene>
<proteinExistence type="predicted"/>
<dbReference type="GO" id="GO:0000166">
    <property type="term" value="F:nucleotide binding"/>
    <property type="evidence" value="ECO:0007669"/>
    <property type="project" value="InterPro"/>
</dbReference>